<dbReference type="EMBL" id="QGGW01000001">
    <property type="protein sequence ID" value="PWK61998.1"/>
    <property type="molecule type" value="Genomic_DNA"/>
</dbReference>
<dbReference type="RefSeq" id="WP_109663864.1">
    <property type="nucleotide sequence ID" value="NZ_QGGW01000001.1"/>
</dbReference>
<dbReference type="AlphaFoldDB" id="A0A316GMZ3"/>
<dbReference type="InterPro" id="IPR007948">
    <property type="entry name" value="DUF736"/>
</dbReference>
<keyword evidence="2" id="KW-1185">Reference proteome</keyword>
<protein>
    <submittedName>
        <fullName evidence="1">Uncharacterized protein (DUF736 family)</fullName>
    </submittedName>
</protein>
<proteinExistence type="predicted"/>
<comment type="caution">
    <text evidence="1">The sequence shown here is derived from an EMBL/GenBank/DDBJ whole genome shotgun (WGS) entry which is preliminary data.</text>
</comment>
<dbReference type="Pfam" id="PF05284">
    <property type="entry name" value="DUF736"/>
    <property type="match status" value="1"/>
</dbReference>
<organism evidence="1 2">
    <name type="scientific">Roseicyclus mahoneyensis</name>
    <dbReference type="NCBI Taxonomy" id="164332"/>
    <lineage>
        <taxon>Bacteria</taxon>
        <taxon>Pseudomonadati</taxon>
        <taxon>Pseudomonadota</taxon>
        <taxon>Alphaproteobacteria</taxon>
        <taxon>Rhodobacterales</taxon>
        <taxon>Roseobacteraceae</taxon>
        <taxon>Roseicyclus</taxon>
    </lineage>
</organism>
<dbReference type="Proteomes" id="UP000245708">
    <property type="component" value="Unassembled WGS sequence"/>
</dbReference>
<accession>A0A316GMZ3</accession>
<sequence length="111" mass="12324">MPQIGEFTRNKSGFAGHIRTLTLDLDVTLVPIDPGEAENAPDHRLFHGDGDLAREIGAAWTRSGEKAGEYLSVLIEDPMLAQPIRANLFRNGDSSVWSLQWSRPPKRDGRD</sequence>
<name>A0A316GMZ3_9RHOB</name>
<reference evidence="1 2" key="1">
    <citation type="submission" date="2018-05" db="EMBL/GenBank/DDBJ databases">
        <title>Genomic Encyclopedia of Type Strains, Phase IV (KMG-IV): sequencing the most valuable type-strain genomes for metagenomic binning, comparative biology and taxonomic classification.</title>
        <authorList>
            <person name="Goeker M."/>
        </authorList>
    </citation>
    <scope>NUCLEOTIDE SEQUENCE [LARGE SCALE GENOMIC DNA]</scope>
    <source>
        <strain evidence="1 2">DSM 16097</strain>
    </source>
</reference>
<dbReference type="OrthoDB" id="9811595at2"/>
<evidence type="ECO:0000313" key="2">
    <source>
        <dbReference type="Proteomes" id="UP000245708"/>
    </source>
</evidence>
<gene>
    <name evidence="1" type="ORF">C7455_10123</name>
</gene>
<evidence type="ECO:0000313" key="1">
    <source>
        <dbReference type="EMBL" id="PWK61998.1"/>
    </source>
</evidence>